<gene>
    <name evidence="1" type="ORF">HOLleu_22068</name>
</gene>
<sequence length="149" mass="16778">MCPGKKEFVSVKTAGGRVHMQKRLLLFNLGEVHRLFVAETNIDISRSNFCELRLKHIVPMSAGDQDVCLCRYHENINMMVTSLNKVVPLLPASADEVLNATVCSMENEECVNRQCPTCGTDNLDELFATSDIIPVTFYQWTNVDGRIQK</sequence>
<dbReference type="OrthoDB" id="6375801at2759"/>
<name>A0A9Q1BX71_HOLLE</name>
<dbReference type="PANTHER" id="PTHR46601:SF1">
    <property type="entry name" value="ADF-H DOMAIN-CONTAINING PROTEIN"/>
    <property type="match status" value="1"/>
</dbReference>
<accession>A0A9Q1BX71</accession>
<dbReference type="Proteomes" id="UP001152320">
    <property type="component" value="Chromosome 10"/>
</dbReference>
<reference evidence="1" key="1">
    <citation type="submission" date="2021-10" db="EMBL/GenBank/DDBJ databases">
        <title>Tropical sea cucumber genome reveals ecological adaptation and Cuvierian tubules defense mechanism.</title>
        <authorList>
            <person name="Chen T."/>
        </authorList>
    </citation>
    <scope>NUCLEOTIDE SEQUENCE</scope>
    <source>
        <strain evidence="1">Nanhai2018</strain>
        <tissue evidence="1">Muscle</tissue>
    </source>
</reference>
<evidence type="ECO:0000313" key="2">
    <source>
        <dbReference type="Proteomes" id="UP001152320"/>
    </source>
</evidence>
<dbReference type="AlphaFoldDB" id="A0A9Q1BX71"/>
<comment type="caution">
    <text evidence="1">The sequence shown here is derived from an EMBL/GenBank/DDBJ whole genome shotgun (WGS) entry which is preliminary data.</text>
</comment>
<protein>
    <submittedName>
        <fullName evidence="1">Uncharacterized protein</fullName>
    </submittedName>
</protein>
<proteinExistence type="predicted"/>
<dbReference type="PANTHER" id="PTHR46601">
    <property type="entry name" value="ULP_PROTEASE DOMAIN-CONTAINING PROTEIN"/>
    <property type="match status" value="1"/>
</dbReference>
<keyword evidence="2" id="KW-1185">Reference proteome</keyword>
<evidence type="ECO:0000313" key="1">
    <source>
        <dbReference type="EMBL" id="KAJ8034998.1"/>
    </source>
</evidence>
<dbReference type="EMBL" id="JAIZAY010000010">
    <property type="protein sequence ID" value="KAJ8034998.1"/>
    <property type="molecule type" value="Genomic_DNA"/>
</dbReference>
<organism evidence="1 2">
    <name type="scientific">Holothuria leucospilota</name>
    <name type="common">Black long sea cucumber</name>
    <name type="synonym">Mertensiothuria leucospilota</name>
    <dbReference type="NCBI Taxonomy" id="206669"/>
    <lineage>
        <taxon>Eukaryota</taxon>
        <taxon>Metazoa</taxon>
        <taxon>Echinodermata</taxon>
        <taxon>Eleutherozoa</taxon>
        <taxon>Echinozoa</taxon>
        <taxon>Holothuroidea</taxon>
        <taxon>Aspidochirotacea</taxon>
        <taxon>Aspidochirotida</taxon>
        <taxon>Holothuriidae</taxon>
        <taxon>Holothuria</taxon>
    </lineage>
</organism>